<name>A0A8T9Q1M3_9BACT</name>
<keyword evidence="3" id="KW-1185">Reference proteome</keyword>
<protein>
    <submittedName>
        <fullName evidence="2">Uncharacterized protein</fullName>
    </submittedName>
</protein>
<evidence type="ECO:0000313" key="3">
    <source>
        <dbReference type="Proteomes" id="UP000831796"/>
    </source>
</evidence>
<dbReference type="EMBL" id="CP095046">
    <property type="protein sequence ID" value="UOQ71307.1"/>
    <property type="molecule type" value="Genomic_DNA"/>
</dbReference>
<accession>A0A8T9Q1M3</accession>
<organism evidence="2 3">
    <name type="scientific">Hymenobacter cellulosilyticus</name>
    <dbReference type="NCBI Taxonomy" id="2932248"/>
    <lineage>
        <taxon>Bacteria</taxon>
        <taxon>Pseudomonadati</taxon>
        <taxon>Bacteroidota</taxon>
        <taxon>Cytophagia</taxon>
        <taxon>Cytophagales</taxon>
        <taxon>Hymenobacteraceae</taxon>
        <taxon>Hymenobacter</taxon>
    </lineage>
</organism>
<evidence type="ECO:0000256" key="1">
    <source>
        <dbReference type="SAM" id="MobiDB-lite"/>
    </source>
</evidence>
<dbReference type="AlphaFoldDB" id="A0A8T9Q1M3"/>
<reference evidence="2" key="1">
    <citation type="submission" date="2022-04" db="EMBL/GenBank/DDBJ databases">
        <title>Hymenobacter sp. isolated from the air.</title>
        <authorList>
            <person name="Won M."/>
            <person name="Lee C.-M."/>
            <person name="Woen H.-Y."/>
            <person name="Kwon S.-W."/>
        </authorList>
    </citation>
    <scope>NUCLEOTIDE SEQUENCE</scope>
    <source>
        <strain evidence="2">5116S-3</strain>
    </source>
</reference>
<proteinExistence type="predicted"/>
<dbReference type="Proteomes" id="UP000831796">
    <property type="component" value="Chromosome"/>
</dbReference>
<feature type="region of interest" description="Disordered" evidence="1">
    <location>
        <begin position="1"/>
        <end position="45"/>
    </location>
</feature>
<gene>
    <name evidence="2" type="ORF">MUN79_22140</name>
</gene>
<dbReference type="KEGG" id="hcu:MUN79_22140"/>
<dbReference type="RefSeq" id="WP_244674715.1">
    <property type="nucleotide sequence ID" value="NZ_CP095046.1"/>
</dbReference>
<sequence>MKTPAQANSDEEETILPVDPADLPLEPQPSPQQLREVERQEKPNEKFTIVGLGGSAGSVGALEKFFQHMPPAVALPSWWCCT</sequence>
<feature type="compositionally biased region" description="Basic and acidic residues" evidence="1">
    <location>
        <begin position="35"/>
        <end position="45"/>
    </location>
</feature>
<evidence type="ECO:0000313" key="2">
    <source>
        <dbReference type="EMBL" id="UOQ71307.1"/>
    </source>
</evidence>